<dbReference type="Proteomes" id="UP000824083">
    <property type="component" value="Unassembled WGS sequence"/>
</dbReference>
<evidence type="ECO:0000256" key="9">
    <source>
        <dbReference type="ARBA" id="ARBA00022723"/>
    </source>
</evidence>
<evidence type="ECO:0000256" key="6">
    <source>
        <dbReference type="ARBA" id="ARBA00022679"/>
    </source>
</evidence>
<comment type="similarity">
    <text evidence="2 16">Belongs to the DNA polymerase type-Y family.</text>
</comment>
<dbReference type="PANTHER" id="PTHR11076:SF33">
    <property type="entry name" value="DNA POLYMERASE KAPPA"/>
    <property type="match status" value="1"/>
</dbReference>
<dbReference type="InterPro" id="IPR043502">
    <property type="entry name" value="DNA/RNA_pol_sf"/>
</dbReference>
<dbReference type="GO" id="GO:0005829">
    <property type="term" value="C:cytosol"/>
    <property type="evidence" value="ECO:0007669"/>
    <property type="project" value="TreeGrafter"/>
</dbReference>
<dbReference type="GO" id="GO:0009432">
    <property type="term" value="P:SOS response"/>
    <property type="evidence" value="ECO:0007669"/>
    <property type="project" value="TreeGrafter"/>
</dbReference>
<keyword evidence="11 16" id="KW-0460">Magnesium</keyword>
<dbReference type="InterPro" id="IPR036775">
    <property type="entry name" value="DNA_pol_Y-fam_lit_finger_sf"/>
</dbReference>
<feature type="binding site" evidence="16">
    <location>
        <position position="14"/>
    </location>
    <ligand>
        <name>Mg(2+)</name>
        <dbReference type="ChEBI" id="CHEBI:18420"/>
    </ligand>
</feature>
<comment type="function">
    <text evidence="16">Poorly processive, error-prone DNA polymerase involved in untargeted mutagenesis. Copies undamaged DNA at stalled replication forks, which arise in vivo from mismatched or misaligned primer ends. These misaligned primers can be extended by PolIV. Exhibits no 3'-5' exonuclease (proofreading) activity. May be involved in translesional synthesis, in conjunction with the beta clamp from PolIII.</text>
</comment>
<keyword evidence="10 16" id="KW-0227">DNA damage</keyword>
<gene>
    <name evidence="16 18" type="primary">dinB</name>
    <name evidence="18" type="ORF">IAC56_05780</name>
</gene>
<keyword evidence="4 16" id="KW-0515">Mutator protein</keyword>
<evidence type="ECO:0000256" key="10">
    <source>
        <dbReference type="ARBA" id="ARBA00022763"/>
    </source>
</evidence>
<feature type="active site" evidence="16">
    <location>
        <position position="109"/>
    </location>
</feature>
<evidence type="ECO:0000313" key="19">
    <source>
        <dbReference type="Proteomes" id="UP000824083"/>
    </source>
</evidence>
<reference evidence="18" key="2">
    <citation type="journal article" date="2021" name="PeerJ">
        <title>Extensive microbial diversity within the chicken gut microbiome revealed by metagenomics and culture.</title>
        <authorList>
            <person name="Gilroy R."/>
            <person name="Ravi A."/>
            <person name="Getino M."/>
            <person name="Pursley I."/>
            <person name="Horton D.L."/>
            <person name="Alikhan N.F."/>
            <person name="Baker D."/>
            <person name="Gharbi K."/>
            <person name="Hall N."/>
            <person name="Watson M."/>
            <person name="Adriaenssens E.M."/>
            <person name="Foster-Nyarko E."/>
            <person name="Jarju S."/>
            <person name="Secka A."/>
            <person name="Antonio M."/>
            <person name="Oren A."/>
            <person name="Chaudhuri R.R."/>
            <person name="La Ragione R."/>
            <person name="Hildebrand F."/>
            <person name="Pallen M.J."/>
        </authorList>
    </citation>
    <scope>NUCLEOTIDE SEQUENCE</scope>
    <source>
        <strain evidence="18">7463</strain>
    </source>
</reference>
<dbReference type="AlphaFoldDB" id="A0A9D1LGC9"/>
<keyword evidence="7 16" id="KW-0548">Nucleotidyltransferase</keyword>
<dbReference type="HAMAP" id="MF_01113">
    <property type="entry name" value="DNApol_IV"/>
    <property type="match status" value="1"/>
</dbReference>
<feature type="binding site" evidence="16">
    <location>
        <position position="108"/>
    </location>
    <ligand>
        <name>Mg(2+)</name>
        <dbReference type="ChEBI" id="CHEBI:18420"/>
    </ligand>
</feature>
<keyword evidence="5 16" id="KW-0963">Cytoplasm</keyword>
<comment type="subcellular location">
    <subcellularLocation>
        <location evidence="1 16">Cytoplasm</location>
    </subcellularLocation>
</comment>
<accession>A0A9D1LGC9</accession>
<dbReference type="SUPFAM" id="SSF56672">
    <property type="entry name" value="DNA/RNA polymerases"/>
    <property type="match status" value="1"/>
</dbReference>
<comment type="catalytic activity">
    <reaction evidence="15 16">
        <text>DNA(n) + a 2'-deoxyribonucleoside 5'-triphosphate = DNA(n+1) + diphosphate</text>
        <dbReference type="Rhea" id="RHEA:22508"/>
        <dbReference type="Rhea" id="RHEA-COMP:17339"/>
        <dbReference type="Rhea" id="RHEA-COMP:17340"/>
        <dbReference type="ChEBI" id="CHEBI:33019"/>
        <dbReference type="ChEBI" id="CHEBI:61560"/>
        <dbReference type="ChEBI" id="CHEBI:173112"/>
        <dbReference type="EC" id="2.7.7.7"/>
    </reaction>
</comment>
<reference evidence="18" key="1">
    <citation type="submission" date="2020-10" db="EMBL/GenBank/DDBJ databases">
        <authorList>
            <person name="Gilroy R."/>
        </authorList>
    </citation>
    <scope>NUCLEOTIDE SEQUENCE</scope>
    <source>
        <strain evidence="18">7463</strain>
    </source>
</reference>
<evidence type="ECO:0000256" key="11">
    <source>
        <dbReference type="ARBA" id="ARBA00022842"/>
    </source>
</evidence>
<dbReference type="Pfam" id="PF21999">
    <property type="entry name" value="IMS_HHH_1"/>
    <property type="match status" value="1"/>
</dbReference>
<evidence type="ECO:0000256" key="13">
    <source>
        <dbReference type="ARBA" id="ARBA00023125"/>
    </source>
</evidence>
<keyword evidence="12 16" id="KW-0239">DNA-directed DNA polymerase</keyword>
<dbReference type="GO" id="GO:0006261">
    <property type="term" value="P:DNA-templated DNA replication"/>
    <property type="evidence" value="ECO:0007669"/>
    <property type="project" value="UniProtKB-UniRule"/>
</dbReference>
<evidence type="ECO:0000256" key="2">
    <source>
        <dbReference type="ARBA" id="ARBA00010945"/>
    </source>
</evidence>
<keyword evidence="14 16" id="KW-0234">DNA repair</keyword>
<dbReference type="Gene3D" id="3.40.1170.60">
    <property type="match status" value="1"/>
</dbReference>
<evidence type="ECO:0000256" key="7">
    <source>
        <dbReference type="ARBA" id="ARBA00022695"/>
    </source>
</evidence>
<dbReference type="Gene3D" id="3.30.70.270">
    <property type="match status" value="1"/>
</dbReference>
<dbReference type="InterPro" id="IPR053848">
    <property type="entry name" value="IMS_HHH_1"/>
</dbReference>
<dbReference type="PROSITE" id="PS50173">
    <property type="entry name" value="UMUC"/>
    <property type="match status" value="1"/>
</dbReference>
<dbReference type="Gene3D" id="1.10.150.20">
    <property type="entry name" value="5' to 3' exonuclease, C-terminal subdomain"/>
    <property type="match status" value="1"/>
</dbReference>
<sequence length="361" mass="40610">MDNKSKYRKIIHVDMDAFFASVEQRDHPALRGKPIAVGHAGARGVVATASYEARVFGVHSAMPSAKARELCPQLIFVHSRMRHYQAVSKQVREIFERYTDVIEPISIDEAFLDVTENKINATTGLEIAQRIKKEIREELGLIASAGVSYNKFLAKIASDYRKPDGLCVIHPDQALDFIDKLPIEAFWGIGPATAKRFHAMGVNTAPQLRAMSLSRLTELFGKAGLIYYNFVRGIDNRQVVTHRERKSVGCEETFSHDIKGDAIEKALSEVVVELNRRVNRRQFKGKRLTLKVRFPDFTTLTRSASGNETLNSEVSIHALAKELLNKVSLPVTGIRLLEISVSKTEQELREEQFAEQMTLFA</sequence>
<dbReference type="SUPFAM" id="SSF100879">
    <property type="entry name" value="Lesion bypass DNA polymerase (Y-family), little finger domain"/>
    <property type="match status" value="1"/>
</dbReference>
<dbReference type="Pfam" id="PF11799">
    <property type="entry name" value="IMS_C"/>
    <property type="match status" value="1"/>
</dbReference>
<evidence type="ECO:0000256" key="15">
    <source>
        <dbReference type="ARBA" id="ARBA00049244"/>
    </source>
</evidence>
<evidence type="ECO:0000256" key="14">
    <source>
        <dbReference type="ARBA" id="ARBA00023204"/>
    </source>
</evidence>
<name>A0A9D1LGC9_9BURK</name>
<dbReference type="GO" id="GO:0006281">
    <property type="term" value="P:DNA repair"/>
    <property type="evidence" value="ECO:0007669"/>
    <property type="project" value="UniProtKB-UniRule"/>
</dbReference>
<dbReference type="EMBL" id="DVMY01000089">
    <property type="protein sequence ID" value="HIU37766.1"/>
    <property type="molecule type" value="Genomic_DNA"/>
</dbReference>
<evidence type="ECO:0000256" key="4">
    <source>
        <dbReference type="ARBA" id="ARBA00022457"/>
    </source>
</evidence>
<feature type="site" description="Substrate discrimination" evidence="16">
    <location>
        <position position="19"/>
    </location>
</feature>
<keyword evidence="13 16" id="KW-0238">DNA-binding</keyword>
<evidence type="ECO:0000256" key="5">
    <source>
        <dbReference type="ARBA" id="ARBA00022490"/>
    </source>
</evidence>
<dbReference type="NCBIfam" id="NF002677">
    <property type="entry name" value="PRK02406.1"/>
    <property type="match status" value="1"/>
</dbReference>
<comment type="subunit">
    <text evidence="3 16">Monomer.</text>
</comment>
<dbReference type="InterPro" id="IPR022880">
    <property type="entry name" value="DNApol_IV"/>
</dbReference>
<protein>
    <recommendedName>
        <fullName evidence="16">DNA polymerase IV</fullName>
        <shortName evidence="16">Pol IV</shortName>
        <ecNumber evidence="16">2.7.7.7</ecNumber>
    </recommendedName>
</protein>
<evidence type="ECO:0000256" key="1">
    <source>
        <dbReference type="ARBA" id="ARBA00004496"/>
    </source>
</evidence>
<dbReference type="GO" id="GO:0003887">
    <property type="term" value="F:DNA-directed DNA polymerase activity"/>
    <property type="evidence" value="ECO:0007669"/>
    <property type="project" value="UniProtKB-UniRule"/>
</dbReference>
<dbReference type="InterPro" id="IPR017961">
    <property type="entry name" value="DNA_pol_Y-fam_little_finger"/>
</dbReference>
<dbReference type="PANTHER" id="PTHR11076">
    <property type="entry name" value="DNA REPAIR POLYMERASE UMUC / TRANSFERASE FAMILY MEMBER"/>
    <property type="match status" value="1"/>
</dbReference>
<dbReference type="Pfam" id="PF00817">
    <property type="entry name" value="IMS"/>
    <property type="match status" value="1"/>
</dbReference>
<organism evidence="18 19">
    <name type="scientific">Candidatus Aphodousia faecigallinarum</name>
    <dbReference type="NCBI Taxonomy" id="2840677"/>
    <lineage>
        <taxon>Bacteria</taxon>
        <taxon>Pseudomonadati</taxon>
        <taxon>Pseudomonadota</taxon>
        <taxon>Betaproteobacteria</taxon>
        <taxon>Burkholderiales</taxon>
        <taxon>Sutterellaceae</taxon>
        <taxon>Sutterellaceae incertae sedis</taxon>
        <taxon>Candidatus Aphodousia</taxon>
    </lineage>
</organism>
<evidence type="ECO:0000259" key="17">
    <source>
        <dbReference type="PROSITE" id="PS50173"/>
    </source>
</evidence>
<dbReference type="GO" id="GO:0000287">
    <property type="term" value="F:magnesium ion binding"/>
    <property type="evidence" value="ECO:0007669"/>
    <property type="project" value="UniProtKB-UniRule"/>
</dbReference>
<comment type="cofactor">
    <cofactor evidence="16">
        <name>Mg(2+)</name>
        <dbReference type="ChEBI" id="CHEBI:18420"/>
    </cofactor>
    <text evidence="16">Binds 2 magnesium ions per subunit.</text>
</comment>
<dbReference type="InterPro" id="IPR001126">
    <property type="entry name" value="UmuC"/>
</dbReference>
<keyword evidence="9 16" id="KW-0479">Metal-binding</keyword>
<dbReference type="GO" id="GO:0042276">
    <property type="term" value="P:error-prone translesion synthesis"/>
    <property type="evidence" value="ECO:0007669"/>
    <property type="project" value="TreeGrafter"/>
</dbReference>
<dbReference type="FunFam" id="3.30.1490.100:FF:000004">
    <property type="entry name" value="DNA polymerase IV"/>
    <property type="match status" value="1"/>
</dbReference>
<comment type="caution">
    <text evidence="18">The sequence shown here is derived from an EMBL/GenBank/DDBJ whole genome shotgun (WGS) entry which is preliminary data.</text>
</comment>
<evidence type="ECO:0000313" key="18">
    <source>
        <dbReference type="EMBL" id="HIU37766.1"/>
    </source>
</evidence>
<dbReference type="EC" id="2.7.7.7" evidence="16"/>
<evidence type="ECO:0000256" key="3">
    <source>
        <dbReference type="ARBA" id="ARBA00011245"/>
    </source>
</evidence>
<evidence type="ECO:0000256" key="16">
    <source>
        <dbReference type="HAMAP-Rule" id="MF_01113"/>
    </source>
</evidence>
<dbReference type="GO" id="GO:0003684">
    <property type="term" value="F:damaged DNA binding"/>
    <property type="evidence" value="ECO:0007669"/>
    <property type="project" value="InterPro"/>
</dbReference>
<evidence type="ECO:0000256" key="8">
    <source>
        <dbReference type="ARBA" id="ARBA00022705"/>
    </source>
</evidence>
<keyword evidence="6 16" id="KW-0808">Transferase</keyword>
<evidence type="ECO:0000256" key="12">
    <source>
        <dbReference type="ARBA" id="ARBA00022932"/>
    </source>
</evidence>
<dbReference type="FunFam" id="3.40.1170.60:FF:000001">
    <property type="entry name" value="DNA polymerase IV"/>
    <property type="match status" value="1"/>
</dbReference>
<dbReference type="InterPro" id="IPR043128">
    <property type="entry name" value="Rev_trsase/Diguanyl_cyclase"/>
</dbReference>
<dbReference type="CDD" id="cd03586">
    <property type="entry name" value="PolY_Pol_IV_kappa"/>
    <property type="match status" value="1"/>
</dbReference>
<dbReference type="Gene3D" id="3.30.1490.100">
    <property type="entry name" value="DNA polymerase, Y-family, little finger domain"/>
    <property type="match status" value="1"/>
</dbReference>
<feature type="domain" description="UmuC" evidence="17">
    <location>
        <begin position="10"/>
        <end position="190"/>
    </location>
</feature>
<dbReference type="InterPro" id="IPR050116">
    <property type="entry name" value="DNA_polymerase-Y"/>
</dbReference>
<keyword evidence="8 16" id="KW-0235">DNA replication</keyword>
<proteinExistence type="inferred from homology"/>